<feature type="compositionally biased region" description="Gly residues" evidence="5">
    <location>
        <begin position="702"/>
        <end position="713"/>
    </location>
</feature>
<feature type="compositionally biased region" description="Polar residues" evidence="5">
    <location>
        <begin position="177"/>
        <end position="199"/>
    </location>
</feature>
<dbReference type="PANTHER" id="PTHR15090:SF0">
    <property type="entry name" value="SEQUESTOSOME-1"/>
    <property type="match status" value="1"/>
</dbReference>
<dbReference type="PROSITE" id="PS00197">
    <property type="entry name" value="2FE2S_FER_1"/>
    <property type="match status" value="1"/>
</dbReference>
<dbReference type="HOGENOM" id="CLU_007319_0_0_1"/>
<dbReference type="SUPFAM" id="SSF57850">
    <property type="entry name" value="RING/U-box"/>
    <property type="match status" value="4"/>
</dbReference>
<dbReference type="GO" id="GO:0008270">
    <property type="term" value="F:zinc ion binding"/>
    <property type="evidence" value="ECO:0007669"/>
    <property type="project" value="UniProtKB-KW"/>
</dbReference>
<feature type="region of interest" description="Disordered" evidence="5">
    <location>
        <begin position="162"/>
        <end position="202"/>
    </location>
</feature>
<proteinExistence type="predicted"/>
<dbReference type="PROSITE" id="PS50135">
    <property type="entry name" value="ZF_ZZ_2"/>
    <property type="match status" value="2"/>
</dbReference>
<dbReference type="InterPro" id="IPR000433">
    <property type="entry name" value="Znf_ZZ"/>
</dbReference>
<dbReference type="SUPFAM" id="SSF54277">
    <property type="entry name" value="CAD &amp; PB1 domains"/>
    <property type="match status" value="1"/>
</dbReference>
<dbReference type="Gene3D" id="3.10.20.90">
    <property type="entry name" value="Phosphatidylinositol 3-kinase Catalytic Subunit, Chain A, domain 1"/>
    <property type="match status" value="1"/>
</dbReference>
<feature type="compositionally biased region" description="Low complexity" evidence="5">
    <location>
        <begin position="295"/>
        <end position="307"/>
    </location>
</feature>
<feature type="compositionally biased region" description="Basic and acidic residues" evidence="5">
    <location>
        <begin position="532"/>
        <end position="543"/>
    </location>
</feature>
<protein>
    <recommendedName>
        <fullName evidence="10">ZZ-type domain-containing protein</fullName>
    </recommendedName>
</protein>
<feature type="compositionally biased region" description="Low complexity" evidence="5">
    <location>
        <begin position="564"/>
        <end position="574"/>
    </location>
</feature>
<feature type="region of interest" description="Disordered" evidence="5">
    <location>
        <begin position="596"/>
        <end position="664"/>
    </location>
</feature>
<keyword evidence="1" id="KW-0479">Metal-binding</keyword>
<feature type="compositionally biased region" description="Pro residues" evidence="5">
    <location>
        <begin position="606"/>
        <end position="615"/>
    </location>
</feature>
<sequence>MSAYSVSQRDYDSMQGRADRPLVVKCTFDRWNKRITFASARNCSYDLLRDKIEQCFSLSATSYVLSYKDDDGEVTDITTESDLTEAIAYFQAGSDDPPLSSAASILSGRSFGSKKITLRVQINVDYDGPSLSDTSSLASMDEYRTRSKSEISLSFSAAGSGISAGGAQSLPPDDDSVTISSRDTGVSGEESTPALTPDDTSQDTLEEYEFVREGSTSSGHDVRSLSDIYNQAQTRFPVNPSTLFHPPPLLPSPPADTALPMSQTSRGAAWLRDQNARTIKAMLGALPAPSDTEPSDTSSISLSASGSEGVGGGGGSEGVGEGSVSLGEGSLDLEEGSLDLEEGSLNLEEDSIGLGEGSIPSNPFTEGEGELALERDPRGKYYYAYMSSNGSQSHDSGYDDSLSVTYDTESRSEHVRRAGGSGTSGWVQRGVEREKERERVNKPSPSYASHSEPTLAKGYQGTIHPEIPPEVLQFLPITPPPPEEITTCSECGVLLDSIRYVCSTCGEKKPDVPGSTNSSPTIYTNRHPSSSFEKEKGKTKEEEISPFDDDDVELVAYPPHGHRTPTTPSTNSSRTFVAEPLSVPWCNRSCKNLSPSTTGLGTGTTPPKPLPPLPPLHLSTSPNFSDSLRVPGGMGLSPRNRAGSGGSGSGSGSGSSDSLPSPSTNQGYELCSGCIESAGVTHALEATFAPGSSPGGFSMRGSPGGFGIRGTPGGLSASPVGASAMSSSPGDLSQWRRSAPKLKGTLRHAYLEKAWGPRGWENVEQDTCRNGKCSTCNATLVNKRYKCASCQNFNICIACYGLVHEVHPSHAFLVVPDVPSRSHSDSEIIISPPPAAEVENGGEPSMKHPGVKCAHCLQDIVGARFHCAICESVDICANCESAGLPGNLDSADGGHISSHIMIKIPFPLESTEVEIQSRRALNLWTGRDAASVGFSIPRSRSRAGSIVSSYARTVIGSRKDSGNSTSALDHQTLCNNCGQNIVGFRYYCAMCPSFPASFNLCANCEVRSYAVHDPNHVFLKLPRPVDRPLEAGRSLLPPLYKQPVASASPFNTADPKEYLKNVVHPSTWCDRCMTRIQGIWFRCAYCDKDLCDDCEKTDTHDNTHCFLVFKSPVDMRIFRNVADLENPTGMRPIIPGPIYFS</sequence>
<name>A0A067Q5D9_9AGAM</name>
<dbReference type="SMART" id="SM00666">
    <property type="entry name" value="PB1"/>
    <property type="match status" value="1"/>
</dbReference>
<dbReference type="Pfam" id="PF00564">
    <property type="entry name" value="PB1"/>
    <property type="match status" value="1"/>
</dbReference>
<feature type="region of interest" description="Disordered" evidence="5">
    <location>
        <begin position="389"/>
        <end position="454"/>
    </location>
</feature>
<organism evidence="8 9">
    <name type="scientific">Jaapia argillacea MUCL 33604</name>
    <dbReference type="NCBI Taxonomy" id="933084"/>
    <lineage>
        <taxon>Eukaryota</taxon>
        <taxon>Fungi</taxon>
        <taxon>Dikarya</taxon>
        <taxon>Basidiomycota</taxon>
        <taxon>Agaricomycotina</taxon>
        <taxon>Agaricomycetes</taxon>
        <taxon>Agaricomycetidae</taxon>
        <taxon>Jaapiales</taxon>
        <taxon>Jaapiaceae</taxon>
        <taxon>Jaapia</taxon>
    </lineage>
</organism>
<dbReference type="GO" id="GO:0044753">
    <property type="term" value="C:amphisome"/>
    <property type="evidence" value="ECO:0007669"/>
    <property type="project" value="TreeGrafter"/>
</dbReference>
<evidence type="ECO:0000256" key="5">
    <source>
        <dbReference type="SAM" id="MobiDB-lite"/>
    </source>
</evidence>
<feature type="domain" description="PB1" evidence="7">
    <location>
        <begin position="21"/>
        <end position="121"/>
    </location>
</feature>
<dbReference type="AlphaFoldDB" id="A0A067Q5D9"/>
<gene>
    <name evidence="8" type="ORF">JAAARDRAFT_30782</name>
</gene>
<dbReference type="OrthoDB" id="661148at2759"/>
<dbReference type="PANTHER" id="PTHR15090">
    <property type="entry name" value="SEQUESTOSOME 1-RELATED"/>
    <property type="match status" value="1"/>
</dbReference>
<dbReference type="GO" id="GO:0007032">
    <property type="term" value="P:endosome organization"/>
    <property type="evidence" value="ECO:0007669"/>
    <property type="project" value="TreeGrafter"/>
</dbReference>
<evidence type="ECO:0000259" key="7">
    <source>
        <dbReference type="PROSITE" id="PS51745"/>
    </source>
</evidence>
<evidence type="ECO:0000256" key="2">
    <source>
        <dbReference type="ARBA" id="ARBA00022771"/>
    </source>
</evidence>
<feature type="region of interest" description="Disordered" evidence="5">
    <location>
        <begin position="690"/>
        <end position="736"/>
    </location>
</feature>
<dbReference type="Pfam" id="PF00569">
    <property type="entry name" value="ZZ"/>
    <property type="match status" value="2"/>
</dbReference>
<feature type="region of interest" description="Disordered" evidence="5">
    <location>
        <begin position="286"/>
        <end position="330"/>
    </location>
</feature>
<evidence type="ECO:0000256" key="3">
    <source>
        <dbReference type="ARBA" id="ARBA00022833"/>
    </source>
</evidence>
<dbReference type="InterPro" id="IPR043145">
    <property type="entry name" value="Znf_ZZ_sf"/>
</dbReference>
<dbReference type="GO" id="GO:0051537">
    <property type="term" value="F:2 iron, 2 sulfur cluster binding"/>
    <property type="evidence" value="ECO:0007669"/>
    <property type="project" value="InterPro"/>
</dbReference>
<dbReference type="SMART" id="SM00291">
    <property type="entry name" value="ZnF_ZZ"/>
    <property type="match status" value="4"/>
</dbReference>
<dbReference type="STRING" id="933084.A0A067Q5D9"/>
<feature type="compositionally biased region" description="Low complexity" evidence="5">
    <location>
        <begin position="596"/>
        <end position="605"/>
    </location>
</feature>
<evidence type="ECO:0000259" key="6">
    <source>
        <dbReference type="PROSITE" id="PS50135"/>
    </source>
</evidence>
<dbReference type="GO" id="GO:0070530">
    <property type="term" value="F:K63-linked polyubiquitin modification-dependent protein binding"/>
    <property type="evidence" value="ECO:0007669"/>
    <property type="project" value="TreeGrafter"/>
</dbReference>
<dbReference type="InterPro" id="IPR006058">
    <property type="entry name" value="2Fe2S_fd_BS"/>
</dbReference>
<dbReference type="GO" id="GO:0035973">
    <property type="term" value="P:aggrephagy"/>
    <property type="evidence" value="ECO:0007669"/>
    <property type="project" value="TreeGrafter"/>
</dbReference>
<feature type="domain" description="ZZ-type" evidence="6">
    <location>
        <begin position="969"/>
        <end position="1026"/>
    </location>
</feature>
<reference evidence="9" key="1">
    <citation type="journal article" date="2014" name="Proc. Natl. Acad. Sci. U.S.A.">
        <title>Extensive sampling of basidiomycete genomes demonstrates inadequacy of the white-rot/brown-rot paradigm for wood decay fungi.</title>
        <authorList>
            <person name="Riley R."/>
            <person name="Salamov A.A."/>
            <person name="Brown D.W."/>
            <person name="Nagy L.G."/>
            <person name="Floudas D."/>
            <person name="Held B.W."/>
            <person name="Levasseur A."/>
            <person name="Lombard V."/>
            <person name="Morin E."/>
            <person name="Otillar R."/>
            <person name="Lindquist E.A."/>
            <person name="Sun H."/>
            <person name="LaButti K.M."/>
            <person name="Schmutz J."/>
            <person name="Jabbour D."/>
            <person name="Luo H."/>
            <person name="Baker S.E."/>
            <person name="Pisabarro A.G."/>
            <person name="Walton J.D."/>
            <person name="Blanchette R.A."/>
            <person name="Henrissat B."/>
            <person name="Martin F."/>
            <person name="Cullen D."/>
            <person name="Hibbett D.S."/>
            <person name="Grigoriev I.V."/>
        </authorList>
    </citation>
    <scope>NUCLEOTIDE SEQUENCE [LARGE SCALE GENOMIC DNA]</scope>
    <source>
        <strain evidence="9">MUCL 33604</strain>
    </source>
</reference>
<dbReference type="PROSITE" id="PS01357">
    <property type="entry name" value="ZF_ZZ_1"/>
    <property type="match status" value="1"/>
</dbReference>
<keyword evidence="2 4" id="KW-0863">Zinc-finger</keyword>
<evidence type="ECO:0000256" key="1">
    <source>
        <dbReference type="ARBA" id="ARBA00022723"/>
    </source>
</evidence>
<dbReference type="Gene3D" id="3.30.60.90">
    <property type="match status" value="4"/>
</dbReference>
<dbReference type="PROSITE" id="PS51745">
    <property type="entry name" value="PB1"/>
    <property type="match status" value="1"/>
</dbReference>
<feature type="compositionally biased region" description="Polar residues" evidence="5">
    <location>
        <begin position="443"/>
        <end position="452"/>
    </location>
</feature>
<evidence type="ECO:0000313" key="9">
    <source>
        <dbReference type="Proteomes" id="UP000027265"/>
    </source>
</evidence>
<dbReference type="CDD" id="cd02340">
    <property type="entry name" value="ZZ_NBR1_like"/>
    <property type="match status" value="2"/>
</dbReference>
<keyword evidence="9" id="KW-1185">Reference proteome</keyword>
<keyword evidence="3" id="KW-0862">Zinc</keyword>
<feature type="compositionally biased region" description="Acidic residues" evidence="5">
    <location>
        <begin position="544"/>
        <end position="553"/>
    </location>
</feature>
<dbReference type="EMBL" id="KL197712">
    <property type="protein sequence ID" value="KDQ61360.1"/>
    <property type="molecule type" value="Genomic_DNA"/>
</dbReference>
<accession>A0A067Q5D9</accession>
<feature type="compositionally biased region" description="Gly residues" evidence="5">
    <location>
        <begin position="308"/>
        <end position="321"/>
    </location>
</feature>
<evidence type="ECO:0000256" key="4">
    <source>
        <dbReference type="PROSITE-ProRule" id="PRU00228"/>
    </source>
</evidence>
<dbReference type="GO" id="GO:0005080">
    <property type="term" value="F:protein kinase C binding"/>
    <property type="evidence" value="ECO:0007669"/>
    <property type="project" value="TreeGrafter"/>
</dbReference>
<dbReference type="GO" id="GO:0016235">
    <property type="term" value="C:aggresome"/>
    <property type="evidence" value="ECO:0007669"/>
    <property type="project" value="TreeGrafter"/>
</dbReference>
<feature type="domain" description="ZZ-type" evidence="6">
    <location>
        <begin position="848"/>
        <end position="909"/>
    </location>
</feature>
<evidence type="ECO:0000313" key="8">
    <source>
        <dbReference type="EMBL" id="KDQ61360.1"/>
    </source>
</evidence>
<dbReference type="InterPro" id="IPR000270">
    <property type="entry name" value="PB1_dom"/>
</dbReference>
<dbReference type="InterPro" id="IPR052260">
    <property type="entry name" value="Autophagy_Rcpt_SigReg"/>
</dbReference>
<dbReference type="InterPro" id="IPR053793">
    <property type="entry name" value="PB1-like"/>
</dbReference>
<feature type="compositionally biased region" description="Polar residues" evidence="5">
    <location>
        <begin position="514"/>
        <end position="528"/>
    </location>
</feature>
<dbReference type="Proteomes" id="UP000027265">
    <property type="component" value="Unassembled WGS sequence"/>
</dbReference>
<dbReference type="InParanoid" id="A0A067Q5D9"/>
<feature type="compositionally biased region" description="Basic and acidic residues" evidence="5">
    <location>
        <begin position="430"/>
        <end position="441"/>
    </location>
</feature>
<feature type="compositionally biased region" description="Gly residues" evidence="5">
    <location>
        <begin position="643"/>
        <end position="653"/>
    </location>
</feature>
<evidence type="ECO:0008006" key="10">
    <source>
        <dbReference type="Google" id="ProtNLM"/>
    </source>
</evidence>
<dbReference type="GO" id="GO:0000423">
    <property type="term" value="P:mitophagy"/>
    <property type="evidence" value="ECO:0007669"/>
    <property type="project" value="TreeGrafter"/>
</dbReference>
<feature type="region of interest" description="Disordered" evidence="5">
    <location>
        <begin position="350"/>
        <end position="369"/>
    </location>
</feature>
<feature type="region of interest" description="Disordered" evidence="5">
    <location>
        <begin position="506"/>
        <end position="574"/>
    </location>
</feature>